<keyword evidence="1" id="KW-0175">Coiled coil</keyword>
<dbReference type="AlphaFoldDB" id="A0A4D6WN97"/>
<feature type="coiled-coil region" evidence="1">
    <location>
        <begin position="1"/>
        <end position="28"/>
    </location>
</feature>
<evidence type="ECO:0000313" key="4">
    <source>
        <dbReference type="EMBL" id="QCI05107.1"/>
    </source>
</evidence>
<evidence type="ECO:0000256" key="1">
    <source>
        <dbReference type="SAM" id="Coils"/>
    </source>
</evidence>
<feature type="domain" description="GUN4 N-terminal ARM-like repeat" evidence="3">
    <location>
        <begin position="3"/>
        <end position="87"/>
    </location>
</feature>
<evidence type="ECO:0000259" key="2">
    <source>
        <dbReference type="Pfam" id="PF05419"/>
    </source>
</evidence>
<dbReference type="GO" id="GO:0046906">
    <property type="term" value="F:tetrapyrrole binding"/>
    <property type="evidence" value="ECO:0007669"/>
    <property type="project" value="TreeGrafter"/>
</dbReference>
<dbReference type="InterPro" id="IPR032192">
    <property type="entry name" value="GUN4_N"/>
</dbReference>
<reference evidence="4" key="2">
    <citation type="submission" date="2019-04" db="EMBL/GenBank/DDBJ databases">
        <authorList>
            <person name="Pasella M."/>
        </authorList>
    </citation>
    <scope>NUCLEOTIDE SEQUENCE</scope>
    <source>
        <strain evidence="4">HV6547_1</strain>
    </source>
</reference>
<dbReference type="PANTHER" id="PTHR34800">
    <property type="entry name" value="TETRAPYRROLE-BINDING PROTEIN, CHLOROPLASTIC"/>
    <property type="match status" value="1"/>
</dbReference>
<feature type="domain" description="GUN4-like" evidence="2">
    <location>
        <begin position="98"/>
        <end position="235"/>
    </location>
</feature>
<evidence type="ECO:0008006" key="5">
    <source>
        <dbReference type="Google" id="ProtNLM"/>
    </source>
</evidence>
<dbReference type="InterPro" id="IPR037215">
    <property type="entry name" value="GUN4-like_sf"/>
</dbReference>
<dbReference type="PANTHER" id="PTHR34800:SF1">
    <property type="entry name" value="TETRAPYRROLE-BINDING PROTEIN, CHLOROPLASTIC"/>
    <property type="match status" value="1"/>
</dbReference>
<dbReference type="InterPro" id="IPR016024">
    <property type="entry name" value="ARM-type_fold"/>
</dbReference>
<dbReference type="Pfam" id="PF05419">
    <property type="entry name" value="GUN4"/>
    <property type="match status" value="1"/>
</dbReference>
<gene>
    <name evidence="4" type="primary">ycf53</name>
</gene>
<dbReference type="SUPFAM" id="SSF140869">
    <property type="entry name" value="GUN4-like"/>
    <property type="match status" value="1"/>
</dbReference>
<name>A0A4D6WN97_9FLOR</name>
<reference evidence="4" key="1">
    <citation type="journal article" date="2019" name="Mol. Phylogenet. Evol.">
        <title>Morphological evolution and classification of the red algal order Ceramiales inferred using plastid phylogenomics.</title>
        <authorList>
            <person name="Diaz-Tapia P."/>
            <person name="Pasella M.M."/>
            <person name="Verbruggen H."/>
            <person name="Maggs C.A."/>
        </authorList>
    </citation>
    <scope>NUCLEOTIDE SEQUENCE</scope>
    <source>
        <strain evidence="4">HV6547_1</strain>
    </source>
</reference>
<protein>
    <recommendedName>
        <fullName evidence="5">GUN4-like domain-containing protein</fullName>
    </recommendedName>
</protein>
<dbReference type="InterPro" id="IPR008629">
    <property type="entry name" value="GUN4-like"/>
</dbReference>
<accession>A0A4D6WN97</accession>
<dbReference type="Pfam" id="PF16416">
    <property type="entry name" value="GUN4_N"/>
    <property type="match status" value="1"/>
</dbReference>
<organism evidence="4">
    <name type="scientific">Centroceras clavulatum</name>
    <dbReference type="NCBI Taxonomy" id="159503"/>
    <lineage>
        <taxon>Eukaryota</taxon>
        <taxon>Rhodophyta</taxon>
        <taxon>Florideophyceae</taxon>
        <taxon>Rhodymeniophycidae</taxon>
        <taxon>Ceramiales</taxon>
        <taxon>Ceramiaceae</taxon>
        <taxon>Centroceras</taxon>
    </lineage>
</organism>
<sequence length="244" mass="28960">MNNQTQNIEQINERLQELEKNITISQILTLIEQLCSEGEIGEESLLQFLINRRTISKKKIVLLDGLIFDKLYKTEYINITKKLNYYFNTGIVSLNQNLKLNYQPLQDLLINKNFKEADKLTQKYLCQLAGLDKSNKRQWLYFTDIQIIPGEDLLIIDLLWQLYSQGKFGFSIQRQIWINKEGKWNDFWKTIGWTRENVPCRYPNDFTWTINAPKGHLPLFNQLRGMQVLASLFNHIVWQHKNCE</sequence>
<dbReference type="CDD" id="cd16383">
    <property type="entry name" value="GUN4"/>
    <property type="match status" value="1"/>
</dbReference>
<keyword evidence="4" id="KW-0934">Plastid</keyword>
<dbReference type="Gene3D" id="1.10.10.1770">
    <property type="entry name" value="Gun4-like"/>
    <property type="match status" value="1"/>
</dbReference>
<dbReference type="SUPFAM" id="SSF48371">
    <property type="entry name" value="ARM repeat"/>
    <property type="match status" value="1"/>
</dbReference>
<proteinExistence type="predicted"/>
<geneLocation type="plastid" evidence="4"/>
<dbReference type="EMBL" id="MK814617">
    <property type="protein sequence ID" value="QCI05107.1"/>
    <property type="molecule type" value="Genomic_DNA"/>
</dbReference>
<dbReference type="Gene3D" id="1.25.40.620">
    <property type="match status" value="1"/>
</dbReference>
<evidence type="ECO:0000259" key="3">
    <source>
        <dbReference type="Pfam" id="PF16416"/>
    </source>
</evidence>